<feature type="compositionally biased region" description="Polar residues" evidence="1">
    <location>
        <begin position="100"/>
        <end position="111"/>
    </location>
</feature>
<dbReference type="AlphaFoldDB" id="A0AA35ZQI3"/>
<evidence type="ECO:0000313" key="3">
    <source>
        <dbReference type="Proteomes" id="UP001177003"/>
    </source>
</evidence>
<gene>
    <name evidence="2" type="ORF">LSALG_LOCUS34815</name>
</gene>
<keyword evidence="3" id="KW-1185">Reference proteome</keyword>
<name>A0AA35ZQI3_LACSI</name>
<protein>
    <submittedName>
        <fullName evidence="2">Uncharacterized protein</fullName>
    </submittedName>
</protein>
<evidence type="ECO:0000313" key="2">
    <source>
        <dbReference type="EMBL" id="CAI9295897.1"/>
    </source>
</evidence>
<proteinExistence type="predicted"/>
<evidence type="ECO:0000256" key="1">
    <source>
        <dbReference type="SAM" id="MobiDB-lite"/>
    </source>
</evidence>
<reference evidence="2" key="1">
    <citation type="submission" date="2023-04" db="EMBL/GenBank/DDBJ databases">
        <authorList>
            <person name="Vijverberg K."/>
            <person name="Xiong W."/>
            <person name="Schranz E."/>
        </authorList>
    </citation>
    <scope>NUCLEOTIDE SEQUENCE</scope>
</reference>
<organism evidence="2 3">
    <name type="scientific">Lactuca saligna</name>
    <name type="common">Willowleaf lettuce</name>
    <dbReference type="NCBI Taxonomy" id="75948"/>
    <lineage>
        <taxon>Eukaryota</taxon>
        <taxon>Viridiplantae</taxon>
        <taxon>Streptophyta</taxon>
        <taxon>Embryophyta</taxon>
        <taxon>Tracheophyta</taxon>
        <taxon>Spermatophyta</taxon>
        <taxon>Magnoliopsida</taxon>
        <taxon>eudicotyledons</taxon>
        <taxon>Gunneridae</taxon>
        <taxon>Pentapetalae</taxon>
        <taxon>asterids</taxon>
        <taxon>campanulids</taxon>
        <taxon>Asterales</taxon>
        <taxon>Asteraceae</taxon>
        <taxon>Cichorioideae</taxon>
        <taxon>Cichorieae</taxon>
        <taxon>Lactucinae</taxon>
        <taxon>Lactuca</taxon>
    </lineage>
</organism>
<feature type="region of interest" description="Disordered" evidence="1">
    <location>
        <begin position="92"/>
        <end position="111"/>
    </location>
</feature>
<dbReference type="Proteomes" id="UP001177003">
    <property type="component" value="Chromosome 8"/>
</dbReference>
<accession>A0AA35ZQI3</accession>
<sequence length="111" mass="12558">MDAWIRIFKALLLKKKSCLQNELKLQEAPLNTRVGHFQRQKRDIRINELEKENSIKDSKISELQANLGGLTTLSFDMTQHLIQKFSDEFQPLSTEGEKITASSSGPGNPTS</sequence>
<dbReference type="EMBL" id="OX465084">
    <property type="protein sequence ID" value="CAI9295897.1"/>
    <property type="molecule type" value="Genomic_DNA"/>
</dbReference>